<dbReference type="InterPro" id="IPR036034">
    <property type="entry name" value="PDZ_sf"/>
</dbReference>
<dbReference type="FunFam" id="2.30.42.10:FF:000007">
    <property type="entry name" value="Amyloid beta A4 protein-binding family A member"/>
    <property type="match status" value="1"/>
</dbReference>
<evidence type="ECO:0000313" key="6">
    <source>
        <dbReference type="Proteomes" id="UP000678499"/>
    </source>
</evidence>
<dbReference type="PANTHER" id="PTHR12345">
    <property type="entry name" value="SYNTENIN RELATED"/>
    <property type="match status" value="1"/>
</dbReference>
<keyword evidence="1" id="KW-0813">Transport</keyword>
<evidence type="ECO:0000259" key="4">
    <source>
        <dbReference type="PROSITE" id="PS50106"/>
    </source>
</evidence>
<keyword evidence="2" id="KW-0597">Phosphoprotein</keyword>
<dbReference type="PROSITE" id="PS50106">
    <property type="entry name" value="PDZ"/>
    <property type="match status" value="2"/>
</dbReference>
<dbReference type="CDD" id="cd06720">
    <property type="entry name" value="PDZ1_APBA1_3-like"/>
    <property type="match status" value="1"/>
</dbReference>
<feature type="domain" description="PDZ" evidence="4">
    <location>
        <begin position="20"/>
        <end position="105"/>
    </location>
</feature>
<dbReference type="GO" id="GO:0043197">
    <property type="term" value="C:dendritic spine"/>
    <property type="evidence" value="ECO:0007669"/>
    <property type="project" value="TreeGrafter"/>
</dbReference>
<dbReference type="SUPFAM" id="SSF50156">
    <property type="entry name" value="PDZ domain-like"/>
    <property type="match status" value="2"/>
</dbReference>
<dbReference type="AlphaFoldDB" id="A0A7R9BHR0"/>
<dbReference type="EMBL" id="CAJPEX010000219">
    <property type="protein sequence ID" value="CAG0914342.1"/>
    <property type="molecule type" value="Genomic_DNA"/>
</dbReference>
<dbReference type="OrthoDB" id="5987010at2759"/>
<dbReference type="GO" id="GO:0005886">
    <property type="term" value="C:plasma membrane"/>
    <property type="evidence" value="ECO:0007669"/>
    <property type="project" value="TreeGrafter"/>
</dbReference>
<gene>
    <name evidence="5" type="ORF">NMOB1V02_LOCUS2042</name>
</gene>
<dbReference type="EMBL" id="OA882256">
    <property type="protein sequence ID" value="CAD7274190.1"/>
    <property type="molecule type" value="Genomic_DNA"/>
</dbReference>
<feature type="domain" description="PDZ" evidence="4">
    <location>
        <begin position="111"/>
        <end position="187"/>
    </location>
</feature>
<evidence type="ECO:0000256" key="1">
    <source>
        <dbReference type="ARBA" id="ARBA00022448"/>
    </source>
</evidence>
<dbReference type="Proteomes" id="UP000678499">
    <property type="component" value="Unassembled WGS sequence"/>
</dbReference>
<evidence type="ECO:0000256" key="2">
    <source>
        <dbReference type="ARBA" id="ARBA00022553"/>
    </source>
</evidence>
<keyword evidence="3" id="KW-0677">Repeat</keyword>
<dbReference type="InterPro" id="IPR051230">
    <property type="entry name" value="APP-Binding"/>
</dbReference>
<proteinExistence type="predicted"/>
<keyword evidence="6" id="KW-1185">Reference proteome</keyword>
<dbReference type="Gene3D" id="2.30.42.10">
    <property type="match status" value="2"/>
</dbReference>
<reference evidence="5" key="1">
    <citation type="submission" date="2020-11" db="EMBL/GenBank/DDBJ databases">
        <authorList>
            <person name="Tran Van P."/>
        </authorList>
    </citation>
    <scope>NUCLEOTIDE SEQUENCE</scope>
</reference>
<evidence type="ECO:0000313" key="5">
    <source>
        <dbReference type="EMBL" id="CAD7274190.1"/>
    </source>
</evidence>
<evidence type="ECO:0000256" key="3">
    <source>
        <dbReference type="ARBA" id="ARBA00022737"/>
    </source>
</evidence>
<dbReference type="GO" id="GO:0005737">
    <property type="term" value="C:cytoplasm"/>
    <property type="evidence" value="ECO:0007669"/>
    <property type="project" value="TreeGrafter"/>
</dbReference>
<dbReference type="FunFam" id="2.30.42.10:FF:000017">
    <property type="entry name" value="Amyloid beta A4 protein-binding family A member 1"/>
    <property type="match status" value="1"/>
</dbReference>
<dbReference type="GO" id="GO:0007268">
    <property type="term" value="P:chemical synaptic transmission"/>
    <property type="evidence" value="ECO:0007669"/>
    <property type="project" value="TreeGrafter"/>
</dbReference>
<name>A0A7R9BHR0_9CRUS</name>
<protein>
    <recommendedName>
        <fullName evidence="4">PDZ domain-containing protein</fullName>
    </recommendedName>
</protein>
<dbReference type="CDD" id="cd06793">
    <property type="entry name" value="PDZ2_APBA1_3-like"/>
    <property type="match status" value="1"/>
</dbReference>
<dbReference type="PANTHER" id="PTHR12345:SF16">
    <property type="entry name" value="X11L, ISOFORM F-RELATED"/>
    <property type="match status" value="1"/>
</dbReference>
<accession>A0A7R9BHR0</accession>
<dbReference type="InterPro" id="IPR001478">
    <property type="entry name" value="PDZ"/>
</dbReference>
<dbReference type="Pfam" id="PF00595">
    <property type="entry name" value="PDZ"/>
    <property type="match status" value="2"/>
</dbReference>
<sequence>MIPVSCRRAQFVPGIDRDPQVVVPKSKGEILGMVIVESGWGSMLPTVVVANLLPSGPAARCGLLNIGDQIIAINGVSLVGLPLSTCQQYIKNTKTQTVVKLTVVPCPPVVEVKIRRPDTKYQLGFSVQNGVICSLLRGGIAERGGVRVGHRIIEINNQSVVAVPHEKIVNLLATSTGEIAMKTMPTSMFRLLTGQETPVYM</sequence>
<dbReference type="SMART" id="SM00228">
    <property type="entry name" value="PDZ"/>
    <property type="match status" value="2"/>
</dbReference>
<organism evidence="5">
    <name type="scientific">Notodromas monacha</name>
    <dbReference type="NCBI Taxonomy" id="399045"/>
    <lineage>
        <taxon>Eukaryota</taxon>
        <taxon>Metazoa</taxon>
        <taxon>Ecdysozoa</taxon>
        <taxon>Arthropoda</taxon>
        <taxon>Crustacea</taxon>
        <taxon>Oligostraca</taxon>
        <taxon>Ostracoda</taxon>
        <taxon>Podocopa</taxon>
        <taxon>Podocopida</taxon>
        <taxon>Cypridocopina</taxon>
        <taxon>Cypridoidea</taxon>
        <taxon>Cyprididae</taxon>
        <taxon>Notodromas</taxon>
    </lineage>
</organism>